<dbReference type="Proteomes" id="UP000078284">
    <property type="component" value="Chromosome 3"/>
</dbReference>
<dbReference type="SMART" id="SM00360">
    <property type="entry name" value="RRM"/>
    <property type="match status" value="2"/>
</dbReference>
<evidence type="ECO:0000256" key="2">
    <source>
        <dbReference type="ARBA" id="ARBA00023242"/>
    </source>
</evidence>
<name>A0A178VK17_ARATH</name>
<dbReference type="GO" id="GO:0003723">
    <property type="term" value="F:RNA binding"/>
    <property type="evidence" value="ECO:0007669"/>
    <property type="project" value="UniProtKB-UniRule"/>
</dbReference>
<dbReference type="PANTHER" id="PTHR48033:SF6">
    <property type="entry name" value="RNA-BINDING (RRM_RBD_RNP MOTIFS) FAMILY PROTEIN"/>
    <property type="match status" value="1"/>
</dbReference>
<evidence type="ECO:0000313" key="7">
    <source>
        <dbReference type="Proteomes" id="UP000078284"/>
    </source>
</evidence>
<comment type="subcellular location">
    <subcellularLocation>
        <location evidence="1">Nucleus</location>
    </subcellularLocation>
</comment>
<dbReference type="PROSITE" id="PS50102">
    <property type="entry name" value="RRM"/>
    <property type="match status" value="2"/>
</dbReference>
<accession>A0A178VK17</accession>
<sequence length="404" mass="43523">MGSRSRNDNFQSGDGASPGKIFIGGLHKDTTNTVFNKHFGKYGEITDSVIMRDRHTGQPRGFGFITFADPSVVDKVIEDTHVINGKQVEIKRTIPKGAGGNQSKDIKTKKIFVGGIPSTVTEDELKDFFAKYGNVVEHQVIRDHETNRSRGFGFVIFDSEEVVDELLSKGNMIDMADTQVSLYKWGLEFWFMMTYLSWFQFDIFSLFLSLYTFNLVRILPTSLPNVEIKKAEPKKSLNRSPPSYGSHPRGRSSNDSYASYGGPYGGFDGGYGHPPGPIRSHGGPASRYAGGYGYGRGSVGPEFGGGYNNYGGGSLGGYRNEPPLGYSSRFGPYGSGFGGEGYGRGGEGAYLGYPRGGGEGYGGYGGPGYGGAYESGGPGGSYEGAGGPYGRGYSSSSRYHPYAR</sequence>
<keyword evidence="3" id="KW-0694">RNA-binding</keyword>
<feature type="domain" description="RRM" evidence="5">
    <location>
        <begin position="19"/>
        <end position="95"/>
    </location>
</feature>
<dbReference type="ExpressionAtlas" id="A0A178VK17">
    <property type="expression patterns" value="baseline and differential"/>
</dbReference>
<dbReference type="InterPro" id="IPR000504">
    <property type="entry name" value="RRM_dom"/>
</dbReference>
<evidence type="ECO:0000259" key="5">
    <source>
        <dbReference type="PROSITE" id="PS50102"/>
    </source>
</evidence>
<dbReference type="SUPFAM" id="SSF54928">
    <property type="entry name" value="RNA-binding domain, RBD"/>
    <property type="match status" value="1"/>
</dbReference>
<evidence type="ECO:0000313" key="6">
    <source>
        <dbReference type="EMBL" id="OAP06689.1"/>
    </source>
</evidence>
<organism evidence="6 7">
    <name type="scientific">Arabidopsis thaliana</name>
    <name type="common">Mouse-ear cress</name>
    <dbReference type="NCBI Taxonomy" id="3702"/>
    <lineage>
        <taxon>Eukaryota</taxon>
        <taxon>Viridiplantae</taxon>
        <taxon>Streptophyta</taxon>
        <taxon>Embryophyta</taxon>
        <taxon>Tracheophyta</taxon>
        <taxon>Spermatophyta</taxon>
        <taxon>Magnoliopsida</taxon>
        <taxon>eudicotyledons</taxon>
        <taxon>Gunneridae</taxon>
        <taxon>Pentapetalae</taxon>
        <taxon>rosids</taxon>
        <taxon>malvids</taxon>
        <taxon>Brassicales</taxon>
        <taxon>Brassicaceae</taxon>
        <taxon>Camelineae</taxon>
        <taxon>Arabidopsis</taxon>
    </lineage>
</organism>
<dbReference type="InterPro" id="IPR035979">
    <property type="entry name" value="RBD_domain_sf"/>
</dbReference>
<feature type="region of interest" description="Disordered" evidence="4">
    <location>
        <begin position="380"/>
        <end position="404"/>
    </location>
</feature>
<dbReference type="PANTHER" id="PTHR48033">
    <property type="entry name" value="RNA-BINDING (RRM/RBD/RNP MOTIFS) FAMILY PROTEIN"/>
    <property type="match status" value="1"/>
</dbReference>
<dbReference type="FunFam" id="3.30.70.330:FF:000051">
    <property type="entry name" value="Heterogeneous nuclear ribonucleoprotein 1"/>
    <property type="match status" value="1"/>
</dbReference>
<evidence type="ECO:0000256" key="4">
    <source>
        <dbReference type="SAM" id="MobiDB-lite"/>
    </source>
</evidence>
<proteinExistence type="predicted"/>
<reference evidence="7" key="1">
    <citation type="journal article" date="2016" name="Proc. Natl. Acad. Sci. U.S.A.">
        <title>Chromosome-level assembly of Arabidopsis thaliana Ler reveals the extent of translocation and inversion polymorphisms.</title>
        <authorList>
            <person name="Zapata L."/>
            <person name="Ding J."/>
            <person name="Willing E.M."/>
            <person name="Hartwig B."/>
            <person name="Bezdan D."/>
            <person name="Jiao W.B."/>
            <person name="Patel V."/>
            <person name="Velikkakam James G."/>
            <person name="Koornneef M."/>
            <person name="Ossowski S."/>
            <person name="Schneeberger K."/>
        </authorList>
    </citation>
    <scope>NUCLEOTIDE SEQUENCE [LARGE SCALE GENOMIC DNA]</scope>
    <source>
        <strain evidence="7">cv. Landsberg erecta</strain>
    </source>
</reference>
<dbReference type="InterPro" id="IPR012677">
    <property type="entry name" value="Nucleotide-bd_a/b_plait_sf"/>
</dbReference>
<dbReference type="GO" id="GO:0005634">
    <property type="term" value="C:nucleus"/>
    <property type="evidence" value="ECO:0007669"/>
    <property type="project" value="UniProtKB-SubCell"/>
</dbReference>
<feature type="domain" description="RRM" evidence="5">
    <location>
        <begin position="109"/>
        <end position="185"/>
    </location>
</feature>
<protein>
    <recommendedName>
        <fullName evidence="5">RRM domain-containing protein</fullName>
    </recommendedName>
</protein>
<evidence type="ECO:0000256" key="3">
    <source>
        <dbReference type="PROSITE-ProRule" id="PRU00176"/>
    </source>
</evidence>
<gene>
    <name evidence="6" type="ordered locus">AXX17_At3g13400</name>
</gene>
<dbReference type="AlphaFoldDB" id="A0A178VK17"/>
<evidence type="ECO:0000256" key="1">
    <source>
        <dbReference type="ARBA" id="ARBA00004123"/>
    </source>
</evidence>
<feature type="compositionally biased region" description="Gly residues" evidence="4">
    <location>
        <begin position="380"/>
        <end position="390"/>
    </location>
</feature>
<keyword evidence="2" id="KW-0539">Nucleus</keyword>
<dbReference type="EMBL" id="LUHQ01000003">
    <property type="protein sequence ID" value="OAP06689.1"/>
    <property type="molecule type" value="Genomic_DNA"/>
</dbReference>
<comment type="caution">
    <text evidence="6">The sequence shown here is derived from an EMBL/GenBank/DDBJ whole genome shotgun (WGS) entry which is preliminary data.</text>
</comment>
<feature type="region of interest" description="Disordered" evidence="4">
    <location>
        <begin position="231"/>
        <end position="256"/>
    </location>
</feature>
<feature type="compositionally biased region" description="Low complexity" evidence="4">
    <location>
        <begin position="391"/>
        <end position="404"/>
    </location>
</feature>
<dbReference type="Gene3D" id="3.30.70.330">
    <property type="match status" value="2"/>
</dbReference>
<dbReference type="Pfam" id="PF00076">
    <property type="entry name" value="RRM_1"/>
    <property type="match status" value="2"/>
</dbReference>